<evidence type="ECO:0000313" key="4">
    <source>
        <dbReference type="Proteomes" id="UP000794436"/>
    </source>
</evidence>
<gene>
    <name evidence="3" type="ORF">Poli38472_007470</name>
</gene>
<dbReference type="AlphaFoldDB" id="A0A8K1FRQ0"/>
<sequence length="1114" mass="124098">MKLSWAALGVSALQLAAVVTGVTVEFNENLMAHGARASERFSFATTEMSPIRENILMTMESPSDRVKCEVSEEKIKSGTVTVLLAISKCLNDSSINLIEDWVNTVKADKKLSYITGDESVEVEFSTTLIPGACEARSERNTHGRQDLPPPVKDETGDLLMSKERNYLLSNEVMPGEQERISAFAKFGRVLETVPTEDGDIPIAVISFANNYDSYDVVQQYENKYQISKAFNFQICEGGESCQGHFENCIFLQECVDLFMYSPFKVVRTFYCAALEGGMPVTYVDNDNTRQCYCACPVGYEMREDSYGAKKCEKVSTDTCPCVWSNYKYGFKWDNEEKLDVCSFSNIASAWGVPVPFPSDNYVADQRVNDHDGKSNIENGPAIDLSITPNKVDVYDFDSIAAAMSLVSEGAYNREDSLPSTLKGLLDKIGMGDLSAIAKVSSGSPGDKATNHYTWKDYQVRREAKLDELTFTAYGKYLLEVKADDYTGNEATCEGCVSIVDKYRPRATTKCPIGFCDNTTSTCHDYEEASSEVTTENIAKAQKLVQDVYDFQDKAINDACSASRCDHEVLGFKDFFETEYAKNKPYSEGHQCFDVESMEKSFLLSEKAKTNPLVTTDSYGHTKVIQDRHPVPQGQCTRCCSFESKLREYWTDYTCNFDYDLRQCSGLESESCAVKQCLVLFGDTLATASASIKPEIADASQKVLDGITQQGFQTYTQIHRTLQCSSFDGKDGECSYSAKISELLDVKATANLAQQYVDPDNYVFWRYRVRGDEDGWHIFDPKSENQISHTFDAPETKIILEAWTQCGIVRKFYFYVHLHLNSEITVCDLFDNMWYQTSVSRLPVTADLCAYPGSDFAELTFDHHANSGLAYARDRLGMNISSVVCSLNFMDREPAEILNVERLSPEIVERFGIELLHLSETSPLTKFHIDCKFTYKRSDATTISKSCCRDFTIKDCEGPQIDEPDMECQFDVCAGSDAPGLYEACGGTIVKATATSTYVDDQEAECCQACAPKKMVCNPILGLPTGDIKRCEPEQGPPNYDNYDSGNYYGDSYATNYAVDLLASGKTLVQQHTAATGVLAATALVAVVALVVVRRRHAASEAMEIENDAYYPLLH</sequence>
<evidence type="ECO:0000313" key="3">
    <source>
        <dbReference type="EMBL" id="TMW67798.1"/>
    </source>
</evidence>
<reference evidence="3" key="1">
    <citation type="submission" date="2019-03" db="EMBL/GenBank/DDBJ databases">
        <title>Long read genome sequence of the mycoparasitic Pythium oligandrum ATCC 38472 isolated from sugarbeet rhizosphere.</title>
        <authorList>
            <person name="Gaulin E."/>
        </authorList>
    </citation>
    <scope>NUCLEOTIDE SEQUENCE</scope>
    <source>
        <strain evidence="3">ATCC 38472_TT</strain>
    </source>
</reference>
<comment type="caution">
    <text evidence="3">The sequence shown here is derived from an EMBL/GenBank/DDBJ whole genome shotgun (WGS) entry which is preliminary data.</text>
</comment>
<dbReference type="Proteomes" id="UP000794436">
    <property type="component" value="Unassembled WGS sequence"/>
</dbReference>
<dbReference type="EMBL" id="SPLM01000003">
    <property type="protein sequence ID" value="TMW67798.1"/>
    <property type="molecule type" value="Genomic_DNA"/>
</dbReference>
<keyword evidence="1" id="KW-1133">Transmembrane helix</keyword>
<feature type="signal peptide" evidence="2">
    <location>
        <begin position="1"/>
        <end position="21"/>
    </location>
</feature>
<name>A0A8K1FRQ0_PYTOL</name>
<protein>
    <submittedName>
        <fullName evidence="3">Uncharacterized protein</fullName>
    </submittedName>
</protein>
<proteinExistence type="predicted"/>
<feature type="transmembrane region" description="Helical" evidence="1">
    <location>
        <begin position="1073"/>
        <end position="1092"/>
    </location>
</feature>
<keyword evidence="2" id="KW-0732">Signal</keyword>
<feature type="chain" id="PRO_5035425412" evidence="2">
    <location>
        <begin position="22"/>
        <end position="1114"/>
    </location>
</feature>
<accession>A0A8K1FRQ0</accession>
<evidence type="ECO:0000256" key="2">
    <source>
        <dbReference type="SAM" id="SignalP"/>
    </source>
</evidence>
<organism evidence="3 4">
    <name type="scientific">Pythium oligandrum</name>
    <name type="common">Mycoparasitic fungus</name>
    <dbReference type="NCBI Taxonomy" id="41045"/>
    <lineage>
        <taxon>Eukaryota</taxon>
        <taxon>Sar</taxon>
        <taxon>Stramenopiles</taxon>
        <taxon>Oomycota</taxon>
        <taxon>Peronosporomycetes</taxon>
        <taxon>Pythiales</taxon>
        <taxon>Pythiaceae</taxon>
        <taxon>Pythium</taxon>
    </lineage>
</organism>
<keyword evidence="4" id="KW-1185">Reference proteome</keyword>
<dbReference type="OrthoDB" id="74957at2759"/>
<evidence type="ECO:0000256" key="1">
    <source>
        <dbReference type="SAM" id="Phobius"/>
    </source>
</evidence>
<keyword evidence="1" id="KW-0812">Transmembrane</keyword>
<keyword evidence="1" id="KW-0472">Membrane</keyword>